<sequence length="356" mass="39757">MSVDRNGRSHRPAGLPKGYAGTYDGNDAGSDAFDIQPPDPAILKRMGSHVPDPVADAFADHLEETVRAYGQDTTRLSVNRNDGSLIVSDTASGHAILVRLHADPDAGPFTPADGNGRWYSGEVGSGGLHGDPRDVDAFRAEFEDLGVLGHDRIMRMREGEYDEAWAPGPHDTWTSMPFAWHRHDLDENRPIRLEAPDGDRYDDDPAHLKWAVNRCAHPDPADFTEGLDDRLDRRLEDPNQAVTWNPAYGWTAPDDPTRPDPIDRTERADMRADYVGDADGMLEDAYGRPDPEWAADRFDERMGLYEDHVRNGVVEQLNSDADLDPKGMRRLAEWAARRDDDTLRAEGMAWLERNPA</sequence>
<feature type="region of interest" description="Disordered" evidence="1">
    <location>
        <begin position="244"/>
        <end position="264"/>
    </location>
</feature>
<evidence type="ECO:0000313" key="3">
    <source>
        <dbReference type="Proteomes" id="UP000232491"/>
    </source>
</evidence>
<accession>A0A2K9BDF4</accession>
<evidence type="ECO:0000313" key="2">
    <source>
        <dbReference type="EMBL" id="AUE03051.1"/>
    </source>
</evidence>
<dbReference type="AlphaFoldDB" id="A0A2K9BDF4"/>
<feature type="compositionally biased region" description="Basic and acidic residues" evidence="1">
    <location>
        <begin position="255"/>
        <end position="264"/>
    </location>
</feature>
<evidence type="ECO:0000256" key="1">
    <source>
        <dbReference type="SAM" id="MobiDB-lite"/>
    </source>
</evidence>
<proteinExistence type="predicted"/>
<name>A0A2K9BDF4_BIFBR</name>
<reference evidence="2 3" key="1">
    <citation type="submission" date="2017-05" db="EMBL/GenBank/DDBJ databases">
        <title>Comparative genomics and methylome analysis of the gut commensal Bifidobacterium breve.</title>
        <authorList>
            <person name="Bottacini F."/>
            <person name="Morrissey R."/>
            <person name="Roberts R.J."/>
            <person name="James K."/>
            <person name="van Breen J."/>
            <person name="Egan M."/>
            <person name="Lambert J."/>
            <person name="van Limpt K."/>
            <person name="Stanton C."/>
            <person name="Knol J."/>
            <person name="O' Connell Motherway M."/>
            <person name="van Sinderen D."/>
        </authorList>
    </citation>
    <scope>NUCLEOTIDE SEQUENCE [LARGE SCALE GENOMIC DNA]</scope>
    <source>
        <strain evidence="2 3">215W447a</strain>
    </source>
</reference>
<dbReference type="EMBL" id="CP021558">
    <property type="protein sequence ID" value="AUE03051.1"/>
    <property type="molecule type" value="Genomic_DNA"/>
</dbReference>
<protein>
    <submittedName>
        <fullName evidence="2">Uncharacterized protein</fullName>
    </submittedName>
</protein>
<organism evidence="2 3">
    <name type="scientific">Bifidobacterium breve</name>
    <dbReference type="NCBI Taxonomy" id="1685"/>
    <lineage>
        <taxon>Bacteria</taxon>
        <taxon>Bacillati</taxon>
        <taxon>Actinomycetota</taxon>
        <taxon>Actinomycetes</taxon>
        <taxon>Bifidobacteriales</taxon>
        <taxon>Bifidobacteriaceae</taxon>
        <taxon>Bifidobacterium</taxon>
    </lineage>
</organism>
<feature type="region of interest" description="Disordered" evidence="1">
    <location>
        <begin position="1"/>
        <end position="36"/>
    </location>
</feature>
<gene>
    <name evidence="2" type="ORF">BB215W447A_1033</name>
</gene>
<dbReference type="Proteomes" id="UP000232491">
    <property type="component" value="Chromosome"/>
</dbReference>
<dbReference type="RefSeq" id="WP_106641411.1">
    <property type="nucleotide sequence ID" value="NZ_CP021558.1"/>
</dbReference>